<reference evidence="2" key="1">
    <citation type="submission" date="2021-02" db="EMBL/GenBank/DDBJ databases">
        <authorList>
            <person name="Dougan E. K."/>
            <person name="Rhodes N."/>
            <person name="Thang M."/>
            <person name="Chan C."/>
        </authorList>
    </citation>
    <scope>NUCLEOTIDE SEQUENCE</scope>
</reference>
<dbReference type="OrthoDB" id="537688at2759"/>
<comment type="caution">
    <text evidence="2">The sequence shown here is derived from an EMBL/GenBank/DDBJ whole genome shotgun (WGS) entry which is preliminary data.</text>
</comment>
<dbReference type="AlphaFoldDB" id="A0A812IIQ8"/>
<evidence type="ECO:0000256" key="1">
    <source>
        <dbReference type="SAM" id="SignalP"/>
    </source>
</evidence>
<gene>
    <name evidence="2" type="ORF">SNAT2548_LOCUS4461</name>
</gene>
<dbReference type="Proteomes" id="UP000604046">
    <property type="component" value="Unassembled WGS sequence"/>
</dbReference>
<name>A0A812IIQ8_9DINO</name>
<evidence type="ECO:0000313" key="2">
    <source>
        <dbReference type="EMBL" id="CAE7037199.1"/>
    </source>
</evidence>
<protein>
    <recommendedName>
        <fullName evidence="4">Phospholipase B-like</fullName>
    </recommendedName>
</protein>
<feature type="signal peptide" evidence="1">
    <location>
        <begin position="1"/>
        <end position="19"/>
    </location>
</feature>
<feature type="chain" id="PRO_5032934450" description="Phospholipase B-like" evidence="1">
    <location>
        <begin position="20"/>
        <end position="194"/>
    </location>
</feature>
<accession>A0A812IIQ8</accession>
<feature type="non-terminal residue" evidence="2">
    <location>
        <position position="1"/>
    </location>
</feature>
<evidence type="ECO:0000313" key="3">
    <source>
        <dbReference type="Proteomes" id="UP000604046"/>
    </source>
</evidence>
<sequence>MAAAVCGAFFVLLFVGLDAFKECESAALLQKPVTEPHCSTYRGAISGNELAYTAYVSHAWGNLLSEFWEVRATAALWGKSFETRNIDTWQGTWLRYLPQQAPPTEEYTDWKALHQICEATCKRENPMFPHMCTGSWTHIRGLIINETQSALLAYSQQEDTALPGHSPGDVLVHLRFELEHEQMSWPGRSFFEAQ</sequence>
<keyword evidence="3" id="KW-1185">Reference proteome</keyword>
<dbReference type="EMBL" id="CAJNDS010000274">
    <property type="protein sequence ID" value="CAE7037199.1"/>
    <property type="molecule type" value="Genomic_DNA"/>
</dbReference>
<evidence type="ECO:0008006" key="4">
    <source>
        <dbReference type="Google" id="ProtNLM"/>
    </source>
</evidence>
<keyword evidence="1" id="KW-0732">Signal</keyword>
<organism evidence="2 3">
    <name type="scientific">Symbiodinium natans</name>
    <dbReference type="NCBI Taxonomy" id="878477"/>
    <lineage>
        <taxon>Eukaryota</taxon>
        <taxon>Sar</taxon>
        <taxon>Alveolata</taxon>
        <taxon>Dinophyceae</taxon>
        <taxon>Suessiales</taxon>
        <taxon>Symbiodiniaceae</taxon>
        <taxon>Symbiodinium</taxon>
    </lineage>
</organism>
<proteinExistence type="predicted"/>